<dbReference type="InterPro" id="IPR000073">
    <property type="entry name" value="AB_hydrolase_1"/>
</dbReference>
<evidence type="ECO:0000313" key="2">
    <source>
        <dbReference type="EMBL" id="TVY35104.1"/>
    </source>
</evidence>
<dbReference type="SUPFAM" id="SSF53474">
    <property type="entry name" value="alpha/beta-Hydrolases"/>
    <property type="match status" value="1"/>
</dbReference>
<evidence type="ECO:0000313" key="3">
    <source>
        <dbReference type="Proteomes" id="UP000462212"/>
    </source>
</evidence>
<gene>
    <name evidence="2" type="ORF">LSUB1_G006552</name>
</gene>
<proteinExistence type="predicted"/>
<feature type="domain" description="AB hydrolase-1" evidence="1">
    <location>
        <begin position="140"/>
        <end position="414"/>
    </location>
</feature>
<reference evidence="2 3" key="1">
    <citation type="submission" date="2018-05" db="EMBL/GenBank/DDBJ databases">
        <title>Genome sequencing and assembly of the regulated plant pathogen Lachnellula willkommii and related sister species for the development of diagnostic species identification markers.</title>
        <authorList>
            <person name="Giroux E."/>
            <person name="Bilodeau G."/>
        </authorList>
    </citation>
    <scope>NUCLEOTIDE SEQUENCE [LARGE SCALE GENOMIC DNA]</scope>
    <source>
        <strain evidence="2 3">CBS 197.66</strain>
    </source>
</reference>
<keyword evidence="3" id="KW-1185">Reference proteome</keyword>
<name>A0A8H8RGQ5_9HELO</name>
<accession>A0A8H8RGQ5</accession>
<dbReference type="AlphaFoldDB" id="A0A8H8RGQ5"/>
<organism evidence="2 3">
    <name type="scientific">Lachnellula subtilissima</name>
    <dbReference type="NCBI Taxonomy" id="602034"/>
    <lineage>
        <taxon>Eukaryota</taxon>
        <taxon>Fungi</taxon>
        <taxon>Dikarya</taxon>
        <taxon>Ascomycota</taxon>
        <taxon>Pezizomycotina</taxon>
        <taxon>Leotiomycetes</taxon>
        <taxon>Helotiales</taxon>
        <taxon>Lachnaceae</taxon>
        <taxon>Lachnellula</taxon>
    </lineage>
</organism>
<protein>
    <recommendedName>
        <fullName evidence="1">AB hydrolase-1 domain-containing protein</fullName>
    </recommendedName>
</protein>
<evidence type="ECO:0000259" key="1">
    <source>
        <dbReference type="Pfam" id="PF12697"/>
    </source>
</evidence>
<dbReference type="Gene3D" id="3.40.50.1820">
    <property type="entry name" value="alpha/beta hydrolase"/>
    <property type="match status" value="1"/>
</dbReference>
<sequence>MRCSILALASGAAAQSLQLAAGQSAQFLSSNPGGAIPAMVQAPSASGFMQPTIQPSRGGLSVCVSGIVPVQVSTAMNMAFNFSVPDNQTGVTQTFVSMISSGSPFMQQLMAGTQSVNGTYNISGTLCTPANNTTPKTIEILTHGIGFDRYYWDFAPGYSYVDVATQAGHATFVTVPKFSLAVELTIHSFFYDRLGVGQSSKPDALTVQSPLELEILQFLITKLKNGTLSNITPTTIVGTGHSYGSVLVQGITAKYPSSLNTAILTGFSVNSTGSSAFVAALNPAIASQNQPLRFSGLSNGYLVSSTSISNQLAFLHAQNFDPNMLSLAEATKGSVTFGELFTETGVVAPAANFTGSVAVVNGDSDLPFCTGNCSYPTNLAQAAITMLYPKTNVTGTYLAPLTGHGINLHYSAVAAYHYIQTFIAKGTSSNGTSSNSTSSNSTST</sequence>
<dbReference type="InterPro" id="IPR029058">
    <property type="entry name" value="AB_hydrolase_fold"/>
</dbReference>
<comment type="caution">
    <text evidence="2">The sequence shown here is derived from an EMBL/GenBank/DDBJ whole genome shotgun (WGS) entry which is preliminary data.</text>
</comment>
<dbReference type="Proteomes" id="UP000462212">
    <property type="component" value="Unassembled WGS sequence"/>
</dbReference>
<dbReference type="OrthoDB" id="190201at2759"/>
<dbReference type="EMBL" id="QGMJ01000563">
    <property type="protein sequence ID" value="TVY35104.1"/>
    <property type="molecule type" value="Genomic_DNA"/>
</dbReference>
<dbReference type="Pfam" id="PF12697">
    <property type="entry name" value="Abhydrolase_6"/>
    <property type="match status" value="1"/>
</dbReference>